<evidence type="ECO:0000259" key="7">
    <source>
        <dbReference type="Pfam" id="PF08281"/>
    </source>
</evidence>
<dbReference type="PANTHER" id="PTHR43133">
    <property type="entry name" value="RNA POLYMERASE ECF-TYPE SIGMA FACTO"/>
    <property type="match status" value="1"/>
</dbReference>
<keyword evidence="4" id="KW-0238">DNA-binding</keyword>
<proteinExistence type="inferred from homology"/>
<dbReference type="InterPro" id="IPR036388">
    <property type="entry name" value="WH-like_DNA-bd_sf"/>
</dbReference>
<organism evidence="8 9">
    <name type="scientific">Pleionea litopenaei</name>
    <dbReference type="NCBI Taxonomy" id="3070815"/>
    <lineage>
        <taxon>Bacteria</taxon>
        <taxon>Pseudomonadati</taxon>
        <taxon>Pseudomonadota</taxon>
        <taxon>Gammaproteobacteria</taxon>
        <taxon>Oceanospirillales</taxon>
        <taxon>Pleioneaceae</taxon>
        <taxon>Pleionea</taxon>
    </lineage>
</organism>
<dbReference type="Gene3D" id="1.10.10.10">
    <property type="entry name" value="Winged helix-like DNA-binding domain superfamily/Winged helix DNA-binding domain"/>
    <property type="match status" value="1"/>
</dbReference>
<dbReference type="GO" id="GO:0003677">
    <property type="term" value="F:DNA binding"/>
    <property type="evidence" value="ECO:0007669"/>
    <property type="project" value="UniProtKB-KW"/>
</dbReference>
<dbReference type="Pfam" id="PF08281">
    <property type="entry name" value="Sigma70_r4_2"/>
    <property type="match status" value="1"/>
</dbReference>
<keyword evidence="9" id="KW-1185">Reference proteome</keyword>
<evidence type="ECO:0000256" key="5">
    <source>
        <dbReference type="ARBA" id="ARBA00023163"/>
    </source>
</evidence>
<dbReference type="InterPro" id="IPR039425">
    <property type="entry name" value="RNA_pol_sigma-70-like"/>
</dbReference>
<evidence type="ECO:0000256" key="1">
    <source>
        <dbReference type="ARBA" id="ARBA00010641"/>
    </source>
</evidence>
<evidence type="ECO:0000256" key="3">
    <source>
        <dbReference type="ARBA" id="ARBA00023082"/>
    </source>
</evidence>
<dbReference type="SUPFAM" id="SSF88659">
    <property type="entry name" value="Sigma3 and sigma4 domains of RNA polymerase sigma factors"/>
    <property type="match status" value="1"/>
</dbReference>
<dbReference type="EMBL" id="CP133548">
    <property type="protein sequence ID" value="WMS87050.1"/>
    <property type="molecule type" value="Genomic_DNA"/>
</dbReference>
<dbReference type="AlphaFoldDB" id="A0AA51RT56"/>
<gene>
    <name evidence="8" type="ORF">Q9312_17720</name>
</gene>
<dbReference type="NCBIfam" id="TIGR02937">
    <property type="entry name" value="sigma70-ECF"/>
    <property type="match status" value="1"/>
</dbReference>
<dbReference type="InterPro" id="IPR013249">
    <property type="entry name" value="RNA_pol_sigma70_r4_t2"/>
</dbReference>
<dbReference type="InterPro" id="IPR007627">
    <property type="entry name" value="RNA_pol_sigma70_r2"/>
</dbReference>
<evidence type="ECO:0000313" key="8">
    <source>
        <dbReference type="EMBL" id="WMS87050.1"/>
    </source>
</evidence>
<evidence type="ECO:0000256" key="4">
    <source>
        <dbReference type="ARBA" id="ARBA00023125"/>
    </source>
</evidence>
<evidence type="ECO:0000259" key="6">
    <source>
        <dbReference type="Pfam" id="PF04542"/>
    </source>
</evidence>
<sequence>MLQAQIDLLVVEAQSGNTKAFECLVVYFHPQLLSFGLSLNSNRTVIDDALQETWMSISRKLRTLKDPRAFKSWLFRVVRWRVIDLTKSKASQYESLDEHLLQGGAEMSMELDESTLELRALKQAIDQLADSEKSVITLYYLAEFSVFEISQILEIPEGTVKSRLNRVRNQLQQIIVD</sequence>
<name>A0AA51RT56_9GAMM</name>
<comment type="similarity">
    <text evidence="1">Belongs to the sigma-70 factor family. ECF subfamily.</text>
</comment>
<keyword evidence="2" id="KW-0805">Transcription regulation</keyword>
<dbReference type="PANTHER" id="PTHR43133:SF8">
    <property type="entry name" value="RNA POLYMERASE SIGMA FACTOR HI_1459-RELATED"/>
    <property type="match status" value="1"/>
</dbReference>
<dbReference type="Gene3D" id="1.10.1740.10">
    <property type="match status" value="1"/>
</dbReference>
<dbReference type="Proteomes" id="UP001239782">
    <property type="component" value="Chromosome"/>
</dbReference>
<accession>A0AA51RT56</accession>
<feature type="domain" description="RNA polymerase sigma factor 70 region 4 type 2" evidence="7">
    <location>
        <begin position="119"/>
        <end position="171"/>
    </location>
</feature>
<dbReference type="Pfam" id="PF04542">
    <property type="entry name" value="Sigma70_r2"/>
    <property type="match status" value="1"/>
</dbReference>
<dbReference type="InterPro" id="IPR013325">
    <property type="entry name" value="RNA_pol_sigma_r2"/>
</dbReference>
<dbReference type="KEGG" id="plei:Q9312_17720"/>
<dbReference type="SUPFAM" id="SSF88946">
    <property type="entry name" value="Sigma2 domain of RNA polymerase sigma factors"/>
    <property type="match status" value="1"/>
</dbReference>
<keyword evidence="3" id="KW-0731">Sigma factor</keyword>
<evidence type="ECO:0000256" key="2">
    <source>
        <dbReference type="ARBA" id="ARBA00023015"/>
    </source>
</evidence>
<feature type="domain" description="RNA polymerase sigma-70 region 2" evidence="6">
    <location>
        <begin position="24"/>
        <end position="89"/>
    </location>
</feature>
<reference evidence="8 9" key="1">
    <citation type="submission" date="2023-08" db="EMBL/GenBank/DDBJ databases">
        <title>Pleionea litopenaei sp. nov., isolated from stomach of juvenile Litopenaeus vannamei.</title>
        <authorList>
            <person name="Rho A.M."/>
            <person name="Hwang C.Y."/>
        </authorList>
    </citation>
    <scope>NUCLEOTIDE SEQUENCE [LARGE SCALE GENOMIC DNA]</scope>
    <source>
        <strain evidence="8 9">HL-JVS1</strain>
    </source>
</reference>
<dbReference type="GO" id="GO:0006352">
    <property type="term" value="P:DNA-templated transcription initiation"/>
    <property type="evidence" value="ECO:0007669"/>
    <property type="project" value="InterPro"/>
</dbReference>
<dbReference type="CDD" id="cd06171">
    <property type="entry name" value="Sigma70_r4"/>
    <property type="match status" value="1"/>
</dbReference>
<dbReference type="RefSeq" id="WP_309202188.1">
    <property type="nucleotide sequence ID" value="NZ_CP133548.1"/>
</dbReference>
<keyword evidence="5" id="KW-0804">Transcription</keyword>
<dbReference type="InterPro" id="IPR014284">
    <property type="entry name" value="RNA_pol_sigma-70_dom"/>
</dbReference>
<evidence type="ECO:0000313" key="9">
    <source>
        <dbReference type="Proteomes" id="UP001239782"/>
    </source>
</evidence>
<protein>
    <submittedName>
        <fullName evidence="8">RNA polymerase sigma factor</fullName>
    </submittedName>
</protein>
<dbReference type="GO" id="GO:0016987">
    <property type="term" value="F:sigma factor activity"/>
    <property type="evidence" value="ECO:0007669"/>
    <property type="project" value="UniProtKB-KW"/>
</dbReference>
<dbReference type="InterPro" id="IPR013324">
    <property type="entry name" value="RNA_pol_sigma_r3/r4-like"/>
</dbReference>